<name>A0A2P4Z8Y4_9HYPO</name>
<dbReference type="Gene3D" id="1.20.58.340">
    <property type="entry name" value="Magnesium transport protein CorA, transmembrane region"/>
    <property type="match status" value="1"/>
</dbReference>
<feature type="compositionally biased region" description="Basic residues" evidence="5">
    <location>
        <begin position="1"/>
        <end position="11"/>
    </location>
</feature>
<feature type="compositionally biased region" description="Basic and acidic residues" evidence="5">
    <location>
        <begin position="35"/>
        <end position="49"/>
    </location>
</feature>
<keyword evidence="8" id="KW-1185">Reference proteome</keyword>
<dbReference type="EMBL" id="JPDN02000061">
    <property type="protein sequence ID" value="PON20754.1"/>
    <property type="molecule type" value="Genomic_DNA"/>
</dbReference>
<dbReference type="Pfam" id="PF01544">
    <property type="entry name" value="CorA"/>
    <property type="match status" value="1"/>
</dbReference>
<dbReference type="GO" id="GO:0050897">
    <property type="term" value="F:cobalt ion binding"/>
    <property type="evidence" value="ECO:0007669"/>
    <property type="project" value="TreeGrafter"/>
</dbReference>
<feature type="transmembrane region" description="Helical" evidence="6">
    <location>
        <begin position="933"/>
        <end position="957"/>
    </location>
</feature>
<sequence>MAHNEPKRRRERPPPGGSEGHSVGVISRAAQPHIRHFDPNAEPWRRRLDGSVGESQSREAASARGGDYRGRQGQEQDDDADEASRSDVPMTRRRVDARSDHVPQYQRQRSLRRENSGPAPSAERVIIENPPTAVPYAASSDGESDGESDRRDRRFKAHSRSRWLNPQTSDRADEPRPPSIDRDRIRINPIVYEDAGMEDYRIYRPMSPVFEDIDTFDDFQFTLPTEEPSKDTELSDVETPTTEGESIQKPDRPLSNILTAPGIYSSTYTGTAELGAQHDVNLTILYDPKGQKQPLFRWLHVRQDVMNFDAFWVEVSRHVHFPDAERAVVANLRAEVKRQCVKTRYNPQGAKVGYMEPKCIQVPIQAAGKRPSENSHAVNWICIPYFSLHQYSESLQTSNPALFPDQLTSAKTFIAHFRAFWPRCLEFWHKDRLLSAKNWEKVLKLAEGRQGDVKLRLKMADTPESPRVFLKPNTSAKTAPTKRPEQAEDLPEYLHVFTLLPKSAESSSDTILAELHEQLSAAEKFLTEQTSYSAQRGYKQCGLMARNGVNEYLTNLAPRVDEKANDTLRRLYEERIDVFNMADMLFQLFFPLTFHGPTTGKYWGALNKLMKARPDSLDMPELDGGKDAISTPLTEVKNALWQLTRDIQSFQSIMSFAGKEDRAAIELPRELVTAWLHIVFGLIYSSHTVDWFNHMTRARSLMKDGMQKMIQSISSQNLLEKAVMLPTEIMSLITLNLLQDDVGKYDNICDTYSLYLNSLDTDITTKHSDRTYQHRLDLVKQEMTAIKRNLARQRSIIAMLRNKTSITDGNFMVRYGEEMPTHMRRLRDWETGDRSEHARPRGFVPGHRHYGVTEDRTIEPGVYDQAQFLTDLDAASKLSATDSGGFRSLFLADCANLVEQREYEFRRNTEYAEDLERETTYKMEWTKDRQENAIYAFTLVTIIFLPLSAISSIFGMNTNDIRNMDFDQWLYWAIALPVTLILILGAMYWMDELGNATDWLFGGRKRSSGYGKSSLSGAGRSRPVEPVVDYDSMGRSSDEVPATYRRARYRRRDRRNVVEVDEPVEIVPVSRRRRNSFYKY</sequence>
<dbReference type="InterPro" id="IPR045863">
    <property type="entry name" value="CorA_TM1_TM2"/>
</dbReference>
<dbReference type="GO" id="GO:0005886">
    <property type="term" value="C:plasma membrane"/>
    <property type="evidence" value="ECO:0007669"/>
    <property type="project" value="UniProtKB-SubCell"/>
</dbReference>
<feature type="region of interest" description="Disordered" evidence="5">
    <location>
        <begin position="1"/>
        <end position="182"/>
    </location>
</feature>
<keyword evidence="2 6" id="KW-0812">Transmembrane</keyword>
<keyword evidence="4 6" id="KW-0472">Membrane</keyword>
<evidence type="ECO:0000256" key="4">
    <source>
        <dbReference type="ARBA" id="ARBA00023136"/>
    </source>
</evidence>
<feature type="region of interest" description="Disordered" evidence="5">
    <location>
        <begin position="466"/>
        <end position="486"/>
    </location>
</feature>
<dbReference type="Proteomes" id="UP000054821">
    <property type="component" value="Unassembled WGS sequence"/>
</dbReference>
<dbReference type="SUPFAM" id="SSF144083">
    <property type="entry name" value="Magnesium transport protein CorA, transmembrane region"/>
    <property type="match status" value="1"/>
</dbReference>
<proteinExistence type="predicted"/>
<evidence type="ECO:0000256" key="2">
    <source>
        <dbReference type="ARBA" id="ARBA00022692"/>
    </source>
</evidence>
<feature type="region of interest" description="Disordered" evidence="5">
    <location>
        <begin position="224"/>
        <end position="254"/>
    </location>
</feature>
<comment type="caution">
    <text evidence="7">The sequence shown here is derived from an EMBL/GenBank/DDBJ whole genome shotgun (WGS) entry which is preliminary data.</text>
</comment>
<dbReference type="STRING" id="398673.A0A2P4Z8Y4"/>
<feature type="transmembrane region" description="Helical" evidence="6">
    <location>
        <begin position="969"/>
        <end position="990"/>
    </location>
</feature>
<reference evidence="7 8" key="1">
    <citation type="journal article" date="2016" name="Genome Announc.">
        <title>Draft Whole-Genome Sequence of Trichoderma gamsii T6085, a Promising Biocontrol Agent of Fusarium Head Blight on Wheat.</title>
        <authorList>
            <person name="Baroncelli R."/>
            <person name="Zapparata A."/>
            <person name="Piaggeschi G."/>
            <person name="Sarrocco S."/>
            <person name="Vannacci G."/>
        </authorList>
    </citation>
    <scope>NUCLEOTIDE SEQUENCE [LARGE SCALE GENOMIC DNA]</scope>
    <source>
        <strain evidence="7 8">T6085</strain>
    </source>
</reference>
<gene>
    <name evidence="7" type="ORF">TGAM01_v210354</name>
</gene>
<protein>
    <recommendedName>
        <fullName evidence="9">Mg2+ transporter</fullName>
    </recommendedName>
</protein>
<dbReference type="PANTHER" id="PTHR46494:SF1">
    <property type="entry name" value="CORA FAMILY METAL ION TRANSPORTER (EUROFUNG)"/>
    <property type="match status" value="1"/>
</dbReference>
<dbReference type="PANTHER" id="PTHR46494">
    <property type="entry name" value="CORA FAMILY METAL ION TRANSPORTER (EUROFUNG)"/>
    <property type="match status" value="1"/>
</dbReference>
<dbReference type="GO" id="GO:0015087">
    <property type="term" value="F:cobalt ion transmembrane transporter activity"/>
    <property type="evidence" value="ECO:0007669"/>
    <property type="project" value="TreeGrafter"/>
</dbReference>
<evidence type="ECO:0000256" key="3">
    <source>
        <dbReference type="ARBA" id="ARBA00022989"/>
    </source>
</evidence>
<evidence type="ECO:0000313" key="8">
    <source>
        <dbReference type="Proteomes" id="UP000054821"/>
    </source>
</evidence>
<organism evidence="7 8">
    <name type="scientific">Trichoderma gamsii</name>
    <dbReference type="NCBI Taxonomy" id="398673"/>
    <lineage>
        <taxon>Eukaryota</taxon>
        <taxon>Fungi</taxon>
        <taxon>Dikarya</taxon>
        <taxon>Ascomycota</taxon>
        <taxon>Pezizomycotina</taxon>
        <taxon>Sordariomycetes</taxon>
        <taxon>Hypocreomycetidae</taxon>
        <taxon>Hypocreales</taxon>
        <taxon>Hypocreaceae</taxon>
        <taxon>Trichoderma</taxon>
    </lineage>
</organism>
<dbReference type="InterPro" id="IPR002523">
    <property type="entry name" value="MgTranspt_CorA/ZnTranspt_ZntB"/>
</dbReference>
<dbReference type="GO" id="GO:0000287">
    <property type="term" value="F:magnesium ion binding"/>
    <property type="evidence" value="ECO:0007669"/>
    <property type="project" value="TreeGrafter"/>
</dbReference>
<dbReference type="GO" id="GO:0015095">
    <property type="term" value="F:magnesium ion transmembrane transporter activity"/>
    <property type="evidence" value="ECO:0007669"/>
    <property type="project" value="TreeGrafter"/>
</dbReference>
<comment type="subcellular location">
    <subcellularLocation>
        <location evidence="1">Cell membrane</location>
        <topology evidence="1">Multi-pass membrane protein</topology>
    </subcellularLocation>
</comment>
<evidence type="ECO:0000256" key="6">
    <source>
        <dbReference type="SAM" id="Phobius"/>
    </source>
</evidence>
<evidence type="ECO:0008006" key="9">
    <source>
        <dbReference type="Google" id="ProtNLM"/>
    </source>
</evidence>
<evidence type="ECO:0000256" key="1">
    <source>
        <dbReference type="ARBA" id="ARBA00004651"/>
    </source>
</evidence>
<dbReference type="GeneID" id="29987389"/>
<feature type="compositionally biased region" description="Basic and acidic residues" evidence="5">
    <location>
        <begin position="170"/>
        <end position="182"/>
    </location>
</feature>
<dbReference type="RefSeq" id="XP_024404472.1">
    <property type="nucleotide sequence ID" value="XM_024550775.1"/>
</dbReference>
<keyword evidence="3 6" id="KW-1133">Transmembrane helix</keyword>
<evidence type="ECO:0000313" key="7">
    <source>
        <dbReference type="EMBL" id="PON20754.1"/>
    </source>
</evidence>
<evidence type="ECO:0000256" key="5">
    <source>
        <dbReference type="SAM" id="MobiDB-lite"/>
    </source>
</evidence>
<dbReference type="AlphaFoldDB" id="A0A2P4Z8Y4"/>
<accession>A0A2P4Z8Y4</accession>